<dbReference type="GO" id="GO:0005737">
    <property type="term" value="C:cytoplasm"/>
    <property type="evidence" value="ECO:0007669"/>
    <property type="project" value="TreeGrafter"/>
</dbReference>
<dbReference type="SUPFAM" id="SSF51735">
    <property type="entry name" value="NAD(P)-binding Rossmann-fold domains"/>
    <property type="match status" value="1"/>
</dbReference>
<evidence type="ECO:0000256" key="3">
    <source>
        <dbReference type="ARBA" id="ARBA00023002"/>
    </source>
</evidence>
<keyword evidence="3 4" id="KW-0560">Oxidoreductase</keyword>
<dbReference type="GO" id="GO:0008677">
    <property type="term" value="F:2-dehydropantoate 2-reductase activity"/>
    <property type="evidence" value="ECO:0007669"/>
    <property type="project" value="UniProtKB-EC"/>
</dbReference>
<feature type="domain" description="Ketopantoate reductase N-terminal" evidence="5">
    <location>
        <begin position="4"/>
        <end position="155"/>
    </location>
</feature>
<evidence type="ECO:0000256" key="1">
    <source>
        <dbReference type="ARBA" id="ARBA00007870"/>
    </source>
</evidence>
<evidence type="ECO:0000259" key="5">
    <source>
        <dbReference type="Pfam" id="PF02558"/>
    </source>
</evidence>
<dbReference type="PANTHER" id="PTHR21708:SF26">
    <property type="entry name" value="2-DEHYDROPANTOATE 2-REDUCTASE"/>
    <property type="match status" value="1"/>
</dbReference>
<evidence type="ECO:0000313" key="7">
    <source>
        <dbReference type="EMBL" id="WFD04159.1"/>
    </source>
</evidence>
<comment type="similarity">
    <text evidence="1 4">Belongs to the ketopantoate reductase family.</text>
</comment>
<evidence type="ECO:0000313" key="8">
    <source>
        <dbReference type="Proteomes" id="UP001214603"/>
    </source>
</evidence>
<gene>
    <name evidence="7" type="ORF">MOBT1_002862</name>
</gene>
<reference evidence="7" key="1">
    <citation type="submission" date="2023-03" db="EMBL/GenBank/DDBJ databases">
        <title>Mating type loci evolution in Malassezia.</title>
        <authorList>
            <person name="Coelho M.A."/>
        </authorList>
    </citation>
    <scope>NUCLEOTIDE SEQUENCE</scope>
    <source>
        <strain evidence="7">CBS 7876</strain>
    </source>
</reference>
<dbReference type="InterPro" id="IPR013332">
    <property type="entry name" value="KPR_N"/>
</dbReference>
<dbReference type="EC" id="1.1.1.169" evidence="4"/>
<dbReference type="FunFam" id="3.40.50.720:FF:000609">
    <property type="entry name" value="2-dehydropantoate 2-reductase"/>
    <property type="match status" value="1"/>
</dbReference>
<dbReference type="NCBIfam" id="TIGR00745">
    <property type="entry name" value="apbA_panE"/>
    <property type="match status" value="1"/>
</dbReference>
<dbReference type="Gene3D" id="3.40.50.720">
    <property type="entry name" value="NAD(P)-binding Rossmann-like Domain"/>
    <property type="match status" value="1"/>
</dbReference>
<dbReference type="AlphaFoldDB" id="A0AAF0IUC7"/>
<feature type="domain" description="Ketopantoate reductase C-terminal" evidence="6">
    <location>
        <begin position="202"/>
        <end position="324"/>
    </location>
</feature>
<dbReference type="Pfam" id="PF02558">
    <property type="entry name" value="ApbA"/>
    <property type="match status" value="1"/>
</dbReference>
<accession>A0AAF0IUC7</accession>
<name>A0AAF0IUC7_9BASI</name>
<dbReference type="FunFam" id="1.10.1040.10:FF:000017">
    <property type="entry name" value="2-dehydropantoate 2-reductase"/>
    <property type="match status" value="1"/>
</dbReference>
<dbReference type="Pfam" id="PF08546">
    <property type="entry name" value="ApbA_C"/>
    <property type="match status" value="1"/>
</dbReference>
<evidence type="ECO:0000256" key="4">
    <source>
        <dbReference type="RuleBase" id="RU362068"/>
    </source>
</evidence>
<dbReference type="InterPro" id="IPR003710">
    <property type="entry name" value="ApbA"/>
</dbReference>
<dbReference type="Proteomes" id="UP001214603">
    <property type="component" value="Chromosome 7"/>
</dbReference>
<dbReference type="InterPro" id="IPR013752">
    <property type="entry name" value="KPA_reductase"/>
</dbReference>
<keyword evidence="2 4" id="KW-0521">NADP</keyword>
<comment type="catalytic activity">
    <reaction evidence="4">
        <text>(R)-pantoate + NADP(+) = 2-dehydropantoate + NADPH + H(+)</text>
        <dbReference type="Rhea" id="RHEA:16233"/>
        <dbReference type="ChEBI" id="CHEBI:11561"/>
        <dbReference type="ChEBI" id="CHEBI:15378"/>
        <dbReference type="ChEBI" id="CHEBI:15980"/>
        <dbReference type="ChEBI" id="CHEBI:57783"/>
        <dbReference type="ChEBI" id="CHEBI:58349"/>
        <dbReference type="EC" id="1.1.1.169"/>
    </reaction>
</comment>
<protein>
    <recommendedName>
        <fullName evidence="4">2-dehydropantoate 2-reductase</fullName>
        <ecNumber evidence="4">1.1.1.169</ecNumber>
    </recommendedName>
    <alternativeName>
        <fullName evidence="4">Ketopantoate reductase</fullName>
    </alternativeName>
</protein>
<organism evidence="7 8">
    <name type="scientific">Malassezia obtusa</name>
    <dbReference type="NCBI Taxonomy" id="76774"/>
    <lineage>
        <taxon>Eukaryota</taxon>
        <taxon>Fungi</taxon>
        <taxon>Dikarya</taxon>
        <taxon>Basidiomycota</taxon>
        <taxon>Ustilaginomycotina</taxon>
        <taxon>Malasseziomycetes</taxon>
        <taxon>Malasseziales</taxon>
        <taxon>Malasseziaceae</taxon>
        <taxon>Malassezia</taxon>
    </lineage>
</organism>
<proteinExistence type="inferred from homology"/>
<dbReference type="InterPro" id="IPR036291">
    <property type="entry name" value="NAD(P)-bd_dom_sf"/>
</dbReference>
<sequence length="334" mass="36162">MPAILVVGAGAIGAFYASRLDAQAAHVAVVCRSNYDAVKRDGFALQTHSFGDYAFHPRAVYASVDEAARSGVWDYVVVATKALDLSPDAAAFIAPAVSERTTIVLVQNGVEIEAPYRTRFPDAPIVSAVTVCSAELVAPSTVVQYRWTRISLGPYTDLYGAAAEDAQQRLLTRGTEAVNTLTQLWTAGGIRDVETYDALGLQLVRWHKLSINAAMNASGVLSGCRGNDAMVRDPLLRAHLEACMHEVLDAAPTIYGVPLPEKFATPAAVIRSTERNVNSKSSMVQDWLARRPLELEAILGNGLRLAERHKAPMPRLQTMYALLRSALEVHLHAT</sequence>
<dbReference type="PANTHER" id="PTHR21708">
    <property type="entry name" value="PROBABLE 2-DEHYDROPANTOATE 2-REDUCTASE"/>
    <property type="match status" value="1"/>
</dbReference>
<dbReference type="InterPro" id="IPR051402">
    <property type="entry name" value="KPR-Related"/>
</dbReference>
<dbReference type="EMBL" id="CP119940">
    <property type="protein sequence ID" value="WFD04159.1"/>
    <property type="molecule type" value="Genomic_DNA"/>
</dbReference>
<comment type="function">
    <text evidence="4">Catalyzes the NADPH-dependent reduction of ketopantoate into pantoic acid.</text>
</comment>
<dbReference type="Gene3D" id="1.10.1040.10">
    <property type="entry name" value="N-(1-d-carboxylethyl)-l-norvaline Dehydrogenase, domain 2"/>
    <property type="match status" value="1"/>
</dbReference>
<dbReference type="InterPro" id="IPR008927">
    <property type="entry name" value="6-PGluconate_DH-like_C_sf"/>
</dbReference>
<evidence type="ECO:0000259" key="6">
    <source>
        <dbReference type="Pfam" id="PF08546"/>
    </source>
</evidence>
<dbReference type="SUPFAM" id="SSF48179">
    <property type="entry name" value="6-phosphogluconate dehydrogenase C-terminal domain-like"/>
    <property type="match status" value="1"/>
</dbReference>
<dbReference type="GO" id="GO:0015940">
    <property type="term" value="P:pantothenate biosynthetic process"/>
    <property type="evidence" value="ECO:0007669"/>
    <property type="project" value="InterPro"/>
</dbReference>
<dbReference type="InterPro" id="IPR013328">
    <property type="entry name" value="6PGD_dom2"/>
</dbReference>
<evidence type="ECO:0000256" key="2">
    <source>
        <dbReference type="ARBA" id="ARBA00022857"/>
    </source>
</evidence>
<keyword evidence="8" id="KW-1185">Reference proteome</keyword>